<evidence type="ECO:0008006" key="3">
    <source>
        <dbReference type="Google" id="ProtNLM"/>
    </source>
</evidence>
<reference evidence="1 2" key="1">
    <citation type="submission" date="2019-02" db="EMBL/GenBank/DDBJ databases">
        <title>Sequencing the genomes of 1000 actinobacteria strains.</title>
        <authorList>
            <person name="Klenk H.-P."/>
        </authorList>
    </citation>
    <scope>NUCLEOTIDE SEQUENCE [LARGE SCALE GENOMIC DNA]</scope>
    <source>
        <strain evidence="1 2">DSM 45162</strain>
    </source>
</reference>
<dbReference type="Proteomes" id="UP000292564">
    <property type="component" value="Unassembled WGS sequence"/>
</dbReference>
<dbReference type="EMBL" id="SHKY01000001">
    <property type="protein sequence ID" value="RZU54521.1"/>
    <property type="molecule type" value="Genomic_DNA"/>
</dbReference>
<dbReference type="AlphaFoldDB" id="A0A4Q7ZUD7"/>
<comment type="caution">
    <text evidence="1">The sequence shown here is derived from an EMBL/GenBank/DDBJ whole genome shotgun (WGS) entry which is preliminary data.</text>
</comment>
<dbReference type="InterPro" id="IPR036736">
    <property type="entry name" value="ACP-like_sf"/>
</dbReference>
<evidence type="ECO:0000313" key="1">
    <source>
        <dbReference type="EMBL" id="RZU54521.1"/>
    </source>
</evidence>
<dbReference type="Gene3D" id="1.10.1200.10">
    <property type="entry name" value="ACP-like"/>
    <property type="match status" value="1"/>
</dbReference>
<dbReference type="SUPFAM" id="SSF47336">
    <property type="entry name" value="ACP-like"/>
    <property type="match status" value="1"/>
</dbReference>
<evidence type="ECO:0000313" key="2">
    <source>
        <dbReference type="Proteomes" id="UP000292564"/>
    </source>
</evidence>
<sequence length="88" mass="9549">MSAEVRTALREWVAVRNPDLDPATLTDQTPLISTRLVTSLHVVELLLLIEELRAAPVDPRSLAPGAFTDIDTIVRAFFGQDAAAGVRP</sequence>
<protein>
    <recommendedName>
        <fullName evidence="3">Phosphopantetheine binding protein</fullName>
    </recommendedName>
</protein>
<proteinExistence type="predicted"/>
<keyword evidence="2" id="KW-1185">Reference proteome</keyword>
<organism evidence="1 2">
    <name type="scientific">Krasilnikovia cinnamomea</name>
    <dbReference type="NCBI Taxonomy" id="349313"/>
    <lineage>
        <taxon>Bacteria</taxon>
        <taxon>Bacillati</taxon>
        <taxon>Actinomycetota</taxon>
        <taxon>Actinomycetes</taxon>
        <taxon>Micromonosporales</taxon>
        <taxon>Micromonosporaceae</taxon>
        <taxon>Krasilnikovia</taxon>
    </lineage>
</organism>
<dbReference type="RefSeq" id="WP_130512863.1">
    <property type="nucleotide sequence ID" value="NZ_SHKY01000001.1"/>
</dbReference>
<gene>
    <name evidence="1" type="ORF">EV385_6472</name>
</gene>
<accession>A0A4Q7ZUD7</accession>
<name>A0A4Q7ZUD7_9ACTN</name>